<comment type="catalytic activity">
    <reaction evidence="8">
        <text>tRNA(Ile) + L-isoleucine + ATP = L-isoleucyl-tRNA(Ile) + AMP + diphosphate</text>
        <dbReference type="Rhea" id="RHEA:11060"/>
        <dbReference type="Rhea" id="RHEA-COMP:9666"/>
        <dbReference type="Rhea" id="RHEA-COMP:9695"/>
        <dbReference type="ChEBI" id="CHEBI:30616"/>
        <dbReference type="ChEBI" id="CHEBI:33019"/>
        <dbReference type="ChEBI" id="CHEBI:58045"/>
        <dbReference type="ChEBI" id="CHEBI:78442"/>
        <dbReference type="ChEBI" id="CHEBI:78528"/>
        <dbReference type="ChEBI" id="CHEBI:456215"/>
        <dbReference type="EC" id="6.1.1.5"/>
    </reaction>
</comment>
<dbReference type="Gene3D" id="1.10.730.10">
    <property type="entry name" value="Isoleucyl-tRNA Synthetase, Domain 1"/>
    <property type="match status" value="1"/>
</dbReference>
<evidence type="ECO:0000256" key="5">
    <source>
        <dbReference type="ARBA" id="ARBA00022917"/>
    </source>
</evidence>
<dbReference type="PRINTS" id="PR00984">
    <property type="entry name" value="TRNASYNTHILE"/>
</dbReference>
<dbReference type="SUPFAM" id="SSF47323">
    <property type="entry name" value="Anticodon-binding domain of a subclass of class I aminoacyl-tRNA synthetases"/>
    <property type="match status" value="1"/>
</dbReference>
<dbReference type="InterPro" id="IPR033709">
    <property type="entry name" value="Anticodon_Ile_ABEc"/>
</dbReference>
<dbReference type="CDD" id="cd00818">
    <property type="entry name" value="IleRS_core"/>
    <property type="match status" value="1"/>
</dbReference>
<dbReference type="EC" id="6.1.1.5" evidence="1"/>
<feature type="domain" description="Methionyl/Valyl/Leucyl/Isoleucyl-tRNA synthetase anticodon-binding" evidence="10">
    <location>
        <begin position="664"/>
        <end position="802"/>
    </location>
</feature>
<reference evidence="11 12" key="1">
    <citation type="submission" date="2024-11" db="EMBL/GenBank/DDBJ databases">
        <title>The Natural Products Discovery Center: Release of the First 8490 Sequenced Strains for Exploring Actinobacteria Biosynthetic Diversity.</title>
        <authorList>
            <person name="Kalkreuter E."/>
            <person name="Kautsar S.A."/>
            <person name="Yang D."/>
            <person name="Bader C.D."/>
            <person name="Teijaro C.N."/>
            <person name="Fluegel L."/>
            <person name="Davis C.M."/>
            <person name="Simpson J.R."/>
            <person name="Lauterbach L."/>
            <person name="Steele A.D."/>
            <person name="Gui C."/>
            <person name="Meng S."/>
            <person name="Li G."/>
            <person name="Viehrig K."/>
            <person name="Ye F."/>
            <person name="Su P."/>
            <person name="Kiefer A.F."/>
            <person name="Nichols A."/>
            <person name="Cepeda A.J."/>
            <person name="Yan W."/>
            <person name="Fan B."/>
            <person name="Jiang Y."/>
            <person name="Adhikari A."/>
            <person name="Zheng C.-J."/>
            <person name="Schuster L."/>
            <person name="Cowan T.M."/>
            <person name="Smanski M.J."/>
            <person name="Chevrette M.G."/>
            <person name="De Carvalho L.P.S."/>
            <person name="Shen B."/>
        </authorList>
    </citation>
    <scope>NUCLEOTIDE SEQUENCE [LARGE SCALE GENOMIC DNA]</scope>
    <source>
        <strain evidence="11 12">NPDC020863</strain>
    </source>
</reference>
<keyword evidence="4" id="KW-0067">ATP-binding</keyword>
<evidence type="ECO:0000256" key="3">
    <source>
        <dbReference type="ARBA" id="ARBA00022741"/>
    </source>
</evidence>
<evidence type="ECO:0000256" key="1">
    <source>
        <dbReference type="ARBA" id="ARBA00013165"/>
    </source>
</evidence>
<dbReference type="InterPro" id="IPR002301">
    <property type="entry name" value="Ile-tRNA-ligase"/>
</dbReference>
<dbReference type="GO" id="GO:0004822">
    <property type="term" value="F:isoleucine-tRNA ligase activity"/>
    <property type="evidence" value="ECO:0007669"/>
    <property type="project" value="UniProtKB-EC"/>
</dbReference>
<dbReference type="Pfam" id="PF00133">
    <property type="entry name" value="tRNA-synt_1"/>
    <property type="match status" value="1"/>
</dbReference>
<evidence type="ECO:0000259" key="9">
    <source>
        <dbReference type="Pfam" id="PF00133"/>
    </source>
</evidence>
<evidence type="ECO:0000256" key="2">
    <source>
        <dbReference type="ARBA" id="ARBA00022598"/>
    </source>
</evidence>
<evidence type="ECO:0000313" key="12">
    <source>
        <dbReference type="Proteomes" id="UP001620295"/>
    </source>
</evidence>
<evidence type="ECO:0000313" key="11">
    <source>
        <dbReference type="EMBL" id="MFK4271400.1"/>
    </source>
</evidence>
<dbReference type="SUPFAM" id="SSF52374">
    <property type="entry name" value="Nucleotidylyl transferase"/>
    <property type="match status" value="1"/>
</dbReference>
<dbReference type="SUPFAM" id="SSF50677">
    <property type="entry name" value="ValRS/IleRS/LeuRS editing domain"/>
    <property type="match status" value="1"/>
</dbReference>
<comment type="function">
    <text evidence="7">Catalyzes the attachment of isoleucine to tRNA(Ile). As IleRS can inadvertently accommodate and process structurally similar amino acids such as valine, to avoid such errors it has two additional distinct tRNA(Ile)-dependent editing activities. One activity is designated as 'pretransfer' editing and involves the hydrolysis of activated Val-AMP. The other activity is designated 'posttransfer' editing and involves deacylation of mischarged Val-tRNA(Ile).</text>
</comment>
<dbReference type="Pfam" id="PF19302">
    <property type="entry name" value="DUF5915"/>
    <property type="match status" value="1"/>
</dbReference>
<keyword evidence="3" id="KW-0547">Nucleotide-binding</keyword>
<dbReference type="EMBL" id="JBJDQH010000018">
    <property type="protein sequence ID" value="MFK4271400.1"/>
    <property type="molecule type" value="Genomic_DNA"/>
</dbReference>
<dbReference type="Proteomes" id="UP001620295">
    <property type="component" value="Unassembled WGS sequence"/>
</dbReference>
<dbReference type="InterPro" id="IPR023586">
    <property type="entry name" value="Ile-tRNA-ligase_type2"/>
</dbReference>
<dbReference type="InterPro" id="IPR009080">
    <property type="entry name" value="tRNAsynth_Ia_anticodon-bd"/>
</dbReference>
<name>A0ABW8LZQ5_9ACTN</name>
<evidence type="ECO:0000259" key="10">
    <source>
        <dbReference type="Pfam" id="PF08264"/>
    </source>
</evidence>
<evidence type="ECO:0000256" key="7">
    <source>
        <dbReference type="ARBA" id="ARBA00025217"/>
    </source>
</evidence>
<protein>
    <recommendedName>
        <fullName evidence="1">isoleucine--tRNA ligase</fullName>
        <ecNumber evidence="1">6.1.1.5</ecNumber>
    </recommendedName>
</protein>
<dbReference type="PANTHER" id="PTHR42780:SF1">
    <property type="entry name" value="ISOLEUCINE--TRNA LIGASE, CYTOPLASMIC"/>
    <property type="match status" value="1"/>
</dbReference>
<keyword evidence="5" id="KW-0648">Protein biosynthesis</keyword>
<dbReference type="Gene3D" id="3.40.50.620">
    <property type="entry name" value="HUPs"/>
    <property type="match status" value="2"/>
</dbReference>
<dbReference type="CDD" id="cd07961">
    <property type="entry name" value="Anticodon_Ia_Ile_ABEc"/>
    <property type="match status" value="1"/>
</dbReference>
<feature type="domain" description="Aminoacyl-tRNA synthetase class Ia" evidence="9">
    <location>
        <begin position="24"/>
        <end position="619"/>
    </location>
</feature>
<comment type="caution">
    <text evidence="11">The sequence shown here is derived from an EMBL/GenBank/DDBJ whole genome shotgun (WGS) entry which is preliminary data.</text>
</comment>
<dbReference type="PANTHER" id="PTHR42780">
    <property type="entry name" value="SOLEUCYL-TRNA SYNTHETASE"/>
    <property type="match status" value="1"/>
</dbReference>
<dbReference type="InterPro" id="IPR013155">
    <property type="entry name" value="M/V/L/I-tRNA-synth_anticd-bd"/>
</dbReference>
<dbReference type="RefSeq" id="WP_404748367.1">
    <property type="nucleotide sequence ID" value="NZ_JBJDQH010000018.1"/>
</dbReference>
<evidence type="ECO:0000256" key="6">
    <source>
        <dbReference type="ARBA" id="ARBA00023146"/>
    </source>
</evidence>
<accession>A0ABW8LZQ5</accession>
<organism evidence="11 12">
    <name type="scientific">Streptomyces milbemycinicus</name>
    <dbReference type="NCBI Taxonomy" id="476552"/>
    <lineage>
        <taxon>Bacteria</taxon>
        <taxon>Bacillati</taxon>
        <taxon>Actinomycetota</taxon>
        <taxon>Actinomycetes</taxon>
        <taxon>Kitasatosporales</taxon>
        <taxon>Streptomycetaceae</taxon>
        <taxon>Streptomyces</taxon>
    </lineage>
</organism>
<keyword evidence="2 11" id="KW-0436">Ligase</keyword>
<dbReference type="InterPro" id="IPR002300">
    <property type="entry name" value="aa-tRNA-synth_Ia"/>
</dbReference>
<keyword evidence="12" id="KW-1185">Reference proteome</keyword>
<sequence length="1014" mass="112200">MGYPNDGSGGVPARPHFPDIELAVLDHWRANDVFAKSVRPRDTAAGEFVFYDGPPFAIGLPHYGHLLAGYAKDVVPRYQTMRGCRVERRFGWTTHGLPAELDAERQLGITAKSDIERMGVKEFNDVCRGTVTRYTEQWRAYVNRQARWVDLDDVVRTHDITYTESVLWAFKTLWDKGLIYQGHSIAWYCAHCETPLANNESSGRMYGADTHRDVDGTAVVVTVRLDTGELLRVATDHPWALPGMVAVAVDPDAAYEVVADGTVRTLTGKELVGRAFEPMFPFAAGRANKVIASSSVDGSGHAVPVTPCFEERDHTLAETEGLGAVYLVDATGRYTADAPSVAGLTVLESSAVVLGLLAESGALVSRRPFQDSRPHCWRCDSTLVQQAIPSWFLRVTQVRDRMLELNKQITWQPEHIKDGKYGKWVAQARDWNISRTRYWGAPIPVWMSDDAAYPRTDVYGSLDEIERDFGVRPADLHRPFIDELTRPNPDDPTGKSTMRRVPDVLDCWFETGAMPYASVHYPFENAEWFEANSPGQFVVEHDAQTRGWFYNMNVLSTALFDRPAFTDCTVLGTVLGNDGQAMSRAKGNYLDVNDLFDRDGADAMRWFLMSSPLMRAIDVEVSEEGSRQALRQVVLPLWNTWSFLVLYSGGVDGRIRTDVGHRFDRYLLAKTRILVEETGRALDEHDVPKACSLLQGHLDMLTNVYIRSSRQRFADGDREAVDTLHTALEVLCRLLAPLLPMIAERVWRGLTGGLSVHLTDWPSPDELPADPELVRVVDRVRLVLTTALAQRKSHHLRLRQPLSRLVVAAADVADMAPYADLLRDQNNVKDVEFSTDVAAHGRWQLVVNARQAGPRLGARVQQVIRAAAAGDWSKDESGTVFAAGIALEPGEFEERLAADGTAAVTALPDGTGLLVLDTDVTEQLADEGLARDLVRVVQQARRAAGFDVGEPVSLVVEVDGDYGARMRAHRDLVLAETSAERLDFGPVPGGFAGRIGEGAAVRVGVHTVRRGSAT</sequence>
<evidence type="ECO:0000256" key="4">
    <source>
        <dbReference type="ARBA" id="ARBA00022840"/>
    </source>
</evidence>
<dbReference type="Gene3D" id="3.90.740.10">
    <property type="entry name" value="Valyl/Leucyl/Isoleucyl-tRNA synthetase, editing domain"/>
    <property type="match status" value="1"/>
</dbReference>
<keyword evidence="6" id="KW-0030">Aminoacyl-tRNA synthetase</keyword>
<proteinExistence type="predicted"/>
<dbReference type="InterPro" id="IPR014729">
    <property type="entry name" value="Rossmann-like_a/b/a_fold"/>
</dbReference>
<dbReference type="InterPro" id="IPR009008">
    <property type="entry name" value="Val/Leu/Ile-tRNA-synth_edit"/>
</dbReference>
<dbReference type="Pfam" id="PF08264">
    <property type="entry name" value="Anticodon_1"/>
    <property type="match status" value="1"/>
</dbReference>
<evidence type="ECO:0000256" key="8">
    <source>
        <dbReference type="ARBA" id="ARBA00048359"/>
    </source>
</evidence>
<gene>
    <name evidence="11" type="ORF">ACI2L5_41810</name>
</gene>